<feature type="domain" description="HTH tetR-type" evidence="5">
    <location>
        <begin position="16"/>
        <end position="76"/>
    </location>
</feature>
<dbReference type="Proteomes" id="UP000631535">
    <property type="component" value="Unassembled WGS sequence"/>
</dbReference>
<dbReference type="EMBL" id="BMMP01000001">
    <property type="protein sequence ID" value="GGO42841.1"/>
    <property type="molecule type" value="Genomic_DNA"/>
</dbReference>
<comment type="caution">
    <text evidence="6">The sequence shown here is derived from an EMBL/GenBank/DDBJ whole genome shotgun (WGS) entry which is preliminary data.</text>
</comment>
<evidence type="ECO:0000256" key="2">
    <source>
        <dbReference type="ARBA" id="ARBA00023125"/>
    </source>
</evidence>
<dbReference type="Pfam" id="PF00440">
    <property type="entry name" value="TetR_N"/>
    <property type="match status" value="1"/>
</dbReference>
<sequence length="221" mass="24642">MHSGPKHTGRTGRPPRLSQETIIFAAQDLLAAEGTRGLSMRRLARELDSTPMALYHHVRDKDDLLLLLLEEHARTIPRPALPEDPRDRMITAGQLLHDVLAGCPWIVEVLASDDLMAKSALWIVEAIVDSAVECGLSPEGAVDAYRAIWYYTAGELLIRVSRERRTAEASRPSHRDQTFATLSPDAYPRLSSLAGQWPELTRRDTHRQSLEALVDGLLARV</sequence>
<keyword evidence="3" id="KW-0804">Transcription</keyword>
<evidence type="ECO:0000313" key="6">
    <source>
        <dbReference type="EMBL" id="GGO42841.1"/>
    </source>
</evidence>
<evidence type="ECO:0000259" key="5">
    <source>
        <dbReference type="PROSITE" id="PS50977"/>
    </source>
</evidence>
<reference evidence="7" key="1">
    <citation type="journal article" date="2019" name="Int. J. Syst. Evol. Microbiol.">
        <title>The Global Catalogue of Microorganisms (GCM) 10K type strain sequencing project: providing services to taxonomists for standard genome sequencing and annotation.</title>
        <authorList>
            <consortium name="The Broad Institute Genomics Platform"/>
            <consortium name="The Broad Institute Genome Sequencing Center for Infectious Disease"/>
            <person name="Wu L."/>
            <person name="Ma J."/>
        </authorList>
    </citation>
    <scope>NUCLEOTIDE SEQUENCE [LARGE SCALE GENOMIC DNA]</scope>
    <source>
        <strain evidence="7">CGMCC 4.7178</strain>
    </source>
</reference>
<dbReference type="PROSITE" id="PS50977">
    <property type="entry name" value="HTH_TETR_2"/>
    <property type="match status" value="1"/>
</dbReference>
<dbReference type="SUPFAM" id="SSF46689">
    <property type="entry name" value="Homeodomain-like"/>
    <property type="match status" value="1"/>
</dbReference>
<organism evidence="6 7">
    <name type="scientific">Streptomyces daqingensis</name>
    <dbReference type="NCBI Taxonomy" id="1472640"/>
    <lineage>
        <taxon>Bacteria</taxon>
        <taxon>Bacillati</taxon>
        <taxon>Actinomycetota</taxon>
        <taxon>Actinomycetes</taxon>
        <taxon>Kitasatosporales</taxon>
        <taxon>Streptomycetaceae</taxon>
        <taxon>Streptomyces</taxon>
    </lineage>
</organism>
<dbReference type="InterPro" id="IPR036271">
    <property type="entry name" value="Tet_transcr_reg_TetR-rel_C_sf"/>
</dbReference>
<dbReference type="Gene3D" id="1.10.357.10">
    <property type="entry name" value="Tetracycline Repressor, domain 2"/>
    <property type="match status" value="1"/>
</dbReference>
<dbReference type="PANTHER" id="PTHR30055:SF234">
    <property type="entry name" value="HTH-TYPE TRANSCRIPTIONAL REGULATOR BETI"/>
    <property type="match status" value="1"/>
</dbReference>
<evidence type="ECO:0000256" key="4">
    <source>
        <dbReference type="PROSITE-ProRule" id="PRU00335"/>
    </source>
</evidence>
<dbReference type="SUPFAM" id="SSF48498">
    <property type="entry name" value="Tetracyclin repressor-like, C-terminal domain"/>
    <property type="match status" value="1"/>
</dbReference>
<feature type="DNA-binding region" description="H-T-H motif" evidence="4">
    <location>
        <begin position="39"/>
        <end position="58"/>
    </location>
</feature>
<dbReference type="InterPro" id="IPR001647">
    <property type="entry name" value="HTH_TetR"/>
</dbReference>
<dbReference type="Pfam" id="PF02909">
    <property type="entry name" value="TetR_C_1"/>
    <property type="match status" value="1"/>
</dbReference>
<evidence type="ECO:0000313" key="7">
    <source>
        <dbReference type="Proteomes" id="UP000631535"/>
    </source>
</evidence>
<dbReference type="PANTHER" id="PTHR30055">
    <property type="entry name" value="HTH-TYPE TRANSCRIPTIONAL REGULATOR RUTR"/>
    <property type="match status" value="1"/>
</dbReference>
<evidence type="ECO:0000256" key="1">
    <source>
        <dbReference type="ARBA" id="ARBA00023015"/>
    </source>
</evidence>
<dbReference type="InterPro" id="IPR004111">
    <property type="entry name" value="Repressor_TetR_C"/>
</dbReference>
<keyword evidence="2 4" id="KW-0238">DNA-binding</keyword>
<dbReference type="InterPro" id="IPR009057">
    <property type="entry name" value="Homeodomain-like_sf"/>
</dbReference>
<gene>
    <name evidence="6" type="ORF">GCM10012287_04660</name>
</gene>
<proteinExistence type="predicted"/>
<accession>A0ABQ2LT08</accession>
<keyword evidence="1" id="KW-0805">Transcription regulation</keyword>
<evidence type="ECO:0000256" key="3">
    <source>
        <dbReference type="ARBA" id="ARBA00023163"/>
    </source>
</evidence>
<protein>
    <submittedName>
        <fullName evidence="6">TetR family transcriptional regulator</fullName>
    </submittedName>
</protein>
<keyword evidence="7" id="KW-1185">Reference proteome</keyword>
<dbReference type="RefSeq" id="WP_189035318.1">
    <property type="nucleotide sequence ID" value="NZ_BMMP01000001.1"/>
</dbReference>
<dbReference type="Gene3D" id="1.10.10.60">
    <property type="entry name" value="Homeodomain-like"/>
    <property type="match status" value="1"/>
</dbReference>
<dbReference type="InterPro" id="IPR050109">
    <property type="entry name" value="HTH-type_TetR-like_transc_reg"/>
</dbReference>
<name>A0ABQ2LT08_9ACTN</name>